<sequence>MEFSTQSAGRACMKWDKHVLFFQLIGFPFCSRRLFSATWFIQQPEEIKVDWPSLKTLLIQNFAHQNITQTALQQLTSFKQQQLEPVAQFAVKLNQLLLWADPTMSEEMKLFFLWPRLRHDISRRVLDQGPVSFHAAIQIAQRIESSTNADISITPLRQPTMPRSSLESNRIPMDIDVQNAQMSARRSLPERDAQGRPKCFSATTMVTSRNIAENFELNNIIKTLK</sequence>
<dbReference type="AlphaFoldDB" id="A0A8T2R9E0"/>
<protein>
    <recommendedName>
        <fullName evidence="3">Retrotransposon gag domain-containing protein</fullName>
    </recommendedName>
</protein>
<dbReference type="Proteomes" id="UP000825935">
    <property type="component" value="Chromosome 29"/>
</dbReference>
<reference evidence="1" key="1">
    <citation type="submission" date="2021-08" db="EMBL/GenBank/DDBJ databases">
        <title>WGS assembly of Ceratopteris richardii.</title>
        <authorList>
            <person name="Marchant D.B."/>
            <person name="Chen G."/>
            <person name="Jenkins J."/>
            <person name="Shu S."/>
            <person name="Leebens-Mack J."/>
            <person name="Grimwood J."/>
            <person name="Schmutz J."/>
            <person name="Soltis P."/>
            <person name="Soltis D."/>
            <person name="Chen Z.-H."/>
        </authorList>
    </citation>
    <scope>NUCLEOTIDE SEQUENCE</scope>
    <source>
        <strain evidence="1">Whitten #5841</strain>
        <tissue evidence="1">Leaf</tissue>
    </source>
</reference>
<proteinExistence type="predicted"/>
<evidence type="ECO:0000313" key="1">
    <source>
        <dbReference type="EMBL" id="KAH7292328.1"/>
    </source>
</evidence>
<comment type="caution">
    <text evidence="1">The sequence shown here is derived from an EMBL/GenBank/DDBJ whole genome shotgun (WGS) entry which is preliminary data.</text>
</comment>
<keyword evidence="2" id="KW-1185">Reference proteome</keyword>
<gene>
    <name evidence="1" type="ORF">KP509_29G062100</name>
</gene>
<dbReference type="OrthoDB" id="1977614at2759"/>
<organism evidence="1 2">
    <name type="scientific">Ceratopteris richardii</name>
    <name type="common">Triangle waterfern</name>
    <dbReference type="NCBI Taxonomy" id="49495"/>
    <lineage>
        <taxon>Eukaryota</taxon>
        <taxon>Viridiplantae</taxon>
        <taxon>Streptophyta</taxon>
        <taxon>Embryophyta</taxon>
        <taxon>Tracheophyta</taxon>
        <taxon>Polypodiopsida</taxon>
        <taxon>Polypodiidae</taxon>
        <taxon>Polypodiales</taxon>
        <taxon>Pteridineae</taxon>
        <taxon>Pteridaceae</taxon>
        <taxon>Parkerioideae</taxon>
        <taxon>Ceratopteris</taxon>
    </lineage>
</organism>
<name>A0A8T2R9E0_CERRI</name>
<evidence type="ECO:0000313" key="2">
    <source>
        <dbReference type="Proteomes" id="UP000825935"/>
    </source>
</evidence>
<dbReference type="EMBL" id="CM035434">
    <property type="protein sequence ID" value="KAH7292328.1"/>
    <property type="molecule type" value="Genomic_DNA"/>
</dbReference>
<evidence type="ECO:0008006" key="3">
    <source>
        <dbReference type="Google" id="ProtNLM"/>
    </source>
</evidence>
<accession>A0A8T2R9E0</accession>